<feature type="domain" description="HTH lysR-type" evidence="5">
    <location>
        <begin position="1"/>
        <end position="60"/>
    </location>
</feature>
<dbReference type="PANTHER" id="PTHR30126">
    <property type="entry name" value="HTH-TYPE TRANSCRIPTIONAL REGULATOR"/>
    <property type="match status" value="1"/>
</dbReference>
<dbReference type="SUPFAM" id="SSF53850">
    <property type="entry name" value="Periplasmic binding protein-like II"/>
    <property type="match status" value="1"/>
</dbReference>
<keyword evidence="4" id="KW-0804">Transcription</keyword>
<keyword evidence="2" id="KW-0805">Transcription regulation</keyword>
<dbReference type="Gene3D" id="1.10.10.10">
    <property type="entry name" value="Winged helix-like DNA-binding domain superfamily/Winged helix DNA-binding domain"/>
    <property type="match status" value="1"/>
</dbReference>
<evidence type="ECO:0000313" key="6">
    <source>
        <dbReference type="EMBL" id="HJD27620.1"/>
    </source>
</evidence>
<evidence type="ECO:0000256" key="3">
    <source>
        <dbReference type="ARBA" id="ARBA00023125"/>
    </source>
</evidence>
<accession>A0A9D2QSJ5</accession>
<evidence type="ECO:0000313" key="7">
    <source>
        <dbReference type="Proteomes" id="UP000823892"/>
    </source>
</evidence>
<organism evidence="6 7">
    <name type="scientific">Candidatus Blautia avicola</name>
    <dbReference type="NCBI Taxonomy" id="2838483"/>
    <lineage>
        <taxon>Bacteria</taxon>
        <taxon>Bacillati</taxon>
        <taxon>Bacillota</taxon>
        <taxon>Clostridia</taxon>
        <taxon>Lachnospirales</taxon>
        <taxon>Lachnospiraceae</taxon>
        <taxon>Blautia</taxon>
    </lineage>
</organism>
<comment type="similarity">
    <text evidence="1">Belongs to the LysR transcriptional regulatory family.</text>
</comment>
<keyword evidence="3" id="KW-0238">DNA-binding</keyword>
<dbReference type="Pfam" id="PF03466">
    <property type="entry name" value="LysR_substrate"/>
    <property type="match status" value="1"/>
</dbReference>
<dbReference type="InterPro" id="IPR036390">
    <property type="entry name" value="WH_DNA-bd_sf"/>
</dbReference>
<evidence type="ECO:0000259" key="5">
    <source>
        <dbReference type="PROSITE" id="PS50931"/>
    </source>
</evidence>
<dbReference type="CDD" id="cd05466">
    <property type="entry name" value="PBP2_LTTR_substrate"/>
    <property type="match status" value="1"/>
</dbReference>
<dbReference type="PROSITE" id="PS50931">
    <property type="entry name" value="HTH_LYSR"/>
    <property type="match status" value="1"/>
</dbReference>
<comment type="caution">
    <text evidence="6">The sequence shown here is derived from an EMBL/GenBank/DDBJ whole genome shotgun (WGS) entry which is preliminary data.</text>
</comment>
<dbReference type="Gene3D" id="3.40.190.290">
    <property type="match status" value="1"/>
</dbReference>
<reference evidence="6" key="1">
    <citation type="journal article" date="2021" name="PeerJ">
        <title>Extensive microbial diversity within the chicken gut microbiome revealed by metagenomics and culture.</title>
        <authorList>
            <person name="Gilroy R."/>
            <person name="Ravi A."/>
            <person name="Getino M."/>
            <person name="Pursley I."/>
            <person name="Horton D.L."/>
            <person name="Alikhan N.F."/>
            <person name="Baker D."/>
            <person name="Gharbi K."/>
            <person name="Hall N."/>
            <person name="Watson M."/>
            <person name="Adriaenssens E.M."/>
            <person name="Foster-Nyarko E."/>
            <person name="Jarju S."/>
            <person name="Secka A."/>
            <person name="Antonio M."/>
            <person name="Oren A."/>
            <person name="Chaudhuri R.R."/>
            <person name="La Ragione R."/>
            <person name="Hildebrand F."/>
            <person name="Pallen M.J."/>
        </authorList>
    </citation>
    <scope>NUCLEOTIDE SEQUENCE</scope>
    <source>
        <strain evidence="6">ChiBcec6-4105</strain>
    </source>
</reference>
<dbReference type="Pfam" id="PF00126">
    <property type="entry name" value="HTH_1"/>
    <property type="match status" value="1"/>
</dbReference>
<reference evidence="6" key="2">
    <citation type="submission" date="2021-04" db="EMBL/GenBank/DDBJ databases">
        <authorList>
            <person name="Gilroy R."/>
        </authorList>
    </citation>
    <scope>NUCLEOTIDE SEQUENCE</scope>
    <source>
        <strain evidence="6">ChiBcec6-4105</strain>
    </source>
</reference>
<sequence>MNLNFEYYKVFYYVCKCGSLTGAANVLMTSQPAVTRTIHNLESAIGCRLFIRSKNGVELTPEGRTFYKYISAACAQIFKGENELAGMISLDNGTVCISATETALHCCLFKAMEEFNRYYPNVQFKLLNNSTVNSIQALKSGRVDMAVVSSVPLQRESHLQIKSLRKYHDILIGGNKFLHLKGKKTGLEALKDYPWIGLTSGSITRTSLDRYFNELGLPFNPDIELATTDMILPVVRHNLGIGFIPSEFAAEDIRRETVFEINIEERLPERDILLVYDTEYPQSIAAKTFQKYLISAEYPESNTPTQAYGASN</sequence>
<proteinExistence type="inferred from homology"/>
<dbReference type="InterPro" id="IPR000847">
    <property type="entry name" value="LysR_HTH_N"/>
</dbReference>
<dbReference type="PRINTS" id="PR00039">
    <property type="entry name" value="HTHLYSR"/>
</dbReference>
<evidence type="ECO:0000256" key="4">
    <source>
        <dbReference type="ARBA" id="ARBA00023163"/>
    </source>
</evidence>
<dbReference type="GO" id="GO:0003700">
    <property type="term" value="F:DNA-binding transcription factor activity"/>
    <property type="evidence" value="ECO:0007669"/>
    <property type="project" value="InterPro"/>
</dbReference>
<evidence type="ECO:0000256" key="1">
    <source>
        <dbReference type="ARBA" id="ARBA00009437"/>
    </source>
</evidence>
<dbReference type="SUPFAM" id="SSF46785">
    <property type="entry name" value="Winged helix' DNA-binding domain"/>
    <property type="match status" value="1"/>
</dbReference>
<dbReference type="InterPro" id="IPR036388">
    <property type="entry name" value="WH-like_DNA-bd_sf"/>
</dbReference>
<dbReference type="Proteomes" id="UP000823892">
    <property type="component" value="Unassembled WGS sequence"/>
</dbReference>
<protein>
    <submittedName>
        <fullName evidence="6">LysR family transcriptional regulator</fullName>
    </submittedName>
</protein>
<name>A0A9D2QSJ5_9FIRM</name>
<gene>
    <name evidence="6" type="ORF">H9914_01270</name>
</gene>
<dbReference type="AlphaFoldDB" id="A0A9D2QSJ5"/>
<dbReference type="GO" id="GO:0000976">
    <property type="term" value="F:transcription cis-regulatory region binding"/>
    <property type="evidence" value="ECO:0007669"/>
    <property type="project" value="TreeGrafter"/>
</dbReference>
<dbReference type="InterPro" id="IPR005119">
    <property type="entry name" value="LysR_subst-bd"/>
</dbReference>
<dbReference type="EMBL" id="DWUY01000024">
    <property type="protein sequence ID" value="HJD27620.1"/>
    <property type="molecule type" value="Genomic_DNA"/>
</dbReference>
<evidence type="ECO:0000256" key="2">
    <source>
        <dbReference type="ARBA" id="ARBA00023015"/>
    </source>
</evidence>
<dbReference type="PANTHER" id="PTHR30126:SF64">
    <property type="entry name" value="HTH-TYPE TRANSCRIPTIONAL REGULATOR CITR"/>
    <property type="match status" value="1"/>
</dbReference>